<protein>
    <submittedName>
        <fullName evidence="4">Uncharacterized protein</fullName>
    </submittedName>
</protein>
<keyword evidence="2" id="KW-0175">Coiled coil</keyword>
<organism evidence="4 5">
    <name type="scientific">Babesia ovata</name>
    <dbReference type="NCBI Taxonomy" id="189622"/>
    <lineage>
        <taxon>Eukaryota</taxon>
        <taxon>Sar</taxon>
        <taxon>Alveolata</taxon>
        <taxon>Apicomplexa</taxon>
        <taxon>Aconoidasida</taxon>
        <taxon>Piroplasmida</taxon>
        <taxon>Babesiidae</taxon>
        <taxon>Babesia</taxon>
    </lineage>
</organism>
<dbReference type="PANTHER" id="PTHR46176">
    <property type="entry name" value="LD21662P"/>
    <property type="match status" value="1"/>
</dbReference>
<dbReference type="RefSeq" id="XP_028866462.1">
    <property type="nucleotide sequence ID" value="XM_029010629.1"/>
</dbReference>
<feature type="region of interest" description="Disordered" evidence="3">
    <location>
        <begin position="194"/>
        <end position="239"/>
    </location>
</feature>
<dbReference type="VEuPathDB" id="PiroplasmaDB:BOVATA_017120"/>
<evidence type="ECO:0000256" key="3">
    <source>
        <dbReference type="SAM" id="MobiDB-lite"/>
    </source>
</evidence>
<evidence type="ECO:0000256" key="1">
    <source>
        <dbReference type="ARBA" id="ARBA00009097"/>
    </source>
</evidence>
<dbReference type="Pfam" id="PF16046">
    <property type="entry name" value="FAM76"/>
    <property type="match status" value="1"/>
</dbReference>
<dbReference type="GO" id="GO:0016607">
    <property type="term" value="C:nuclear speck"/>
    <property type="evidence" value="ECO:0007669"/>
    <property type="project" value="TreeGrafter"/>
</dbReference>
<accession>A0A2H6KB83</accession>
<dbReference type="InterPro" id="IPR032017">
    <property type="entry name" value="FAM76"/>
</dbReference>
<comment type="caution">
    <text evidence="4">The sequence shown here is derived from an EMBL/GenBank/DDBJ whole genome shotgun (WGS) entry which is preliminary data.</text>
</comment>
<gene>
    <name evidence="4" type="ORF">BOVATA_017120</name>
</gene>
<evidence type="ECO:0000313" key="4">
    <source>
        <dbReference type="EMBL" id="GBE60219.1"/>
    </source>
</evidence>
<sequence length="274" mass="31646">MATREELRNGVKIVKGYSRPPEELEPKSRSVWDKISKLESRGLCMECERHRWKTSNIQVCLDCAKSLKSLTCCHCKISYVNHKFCAKASKIYKRELCLSCASNWATHNCDPKLCRLCNQWSAWRSTSECDRCHELLQKYGEPFKCESCNNNAAFDRGESARQRVNDLRLCFLCTCNYKKNDYYNRKLLMQMGQDAGSNKKAHRPEKPHCVSSAQEDSPTNPDVAKMRGDGTEASADTAAQREVADLKECIKNLKRKYAELQEENIRLKKRLREQ</sequence>
<dbReference type="OrthoDB" id="3689at2759"/>
<evidence type="ECO:0000313" key="5">
    <source>
        <dbReference type="Proteomes" id="UP000236319"/>
    </source>
</evidence>
<comment type="similarity">
    <text evidence="1">Belongs to the FAM76 family.</text>
</comment>
<name>A0A2H6KB83_9APIC</name>
<keyword evidence="5" id="KW-1185">Reference proteome</keyword>
<dbReference type="AlphaFoldDB" id="A0A2H6KB83"/>
<dbReference type="PANTHER" id="PTHR46176:SF1">
    <property type="entry name" value="LD21662P"/>
    <property type="match status" value="1"/>
</dbReference>
<proteinExistence type="inferred from homology"/>
<dbReference type="Proteomes" id="UP000236319">
    <property type="component" value="Unassembled WGS sequence"/>
</dbReference>
<feature type="compositionally biased region" description="Polar residues" evidence="3">
    <location>
        <begin position="211"/>
        <end position="220"/>
    </location>
</feature>
<dbReference type="EMBL" id="BDSA01000002">
    <property type="protein sequence ID" value="GBE60219.1"/>
    <property type="molecule type" value="Genomic_DNA"/>
</dbReference>
<evidence type="ECO:0000256" key="2">
    <source>
        <dbReference type="ARBA" id="ARBA00023054"/>
    </source>
</evidence>
<dbReference type="GeneID" id="39873989"/>
<reference evidence="4 5" key="1">
    <citation type="journal article" date="2017" name="BMC Genomics">
        <title>Whole-genome assembly of Babesia ovata and comparative genomics between closely related pathogens.</title>
        <authorList>
            <person name="Yamagishi J."/>
            <person name="Asada M."/>
            <person name="Hakimi H."/>
            <person name="Tanaka T.Q."/>
            <person name="Sugimoto C."/>
            <person name="Kawazu S."/>
        </authorList>
    </citation>
    <scope>NUCLEOTIDE SEQUENCE [LARGE SCALE GENOMIC DNA]</scope>
    <source>
        <strain evidence="4 5">Miyake</strain>
    </source>
</reference>